<proteinExistence type="predicted"/>
<gene>
    <name evidence="2" type="ORF">BE18_16630</name>
</gene>
<accession>A0A150RDQ8</accession>
<dbReference type="PANTHER" id="PTHR30399">
    <property type="entry name" value="UNCHARACTERIZED PROTEIN YGJP"/>
    <property type="match status" value="1"/>
</dbReference>
<dbReference type="InterPro" id="IPR002725">
    <property type="entry name" value="YgjP-like_metallopeptidase"/>
</dbReference>
<dbReference type="PANTHER" id="PTHR30399:SF1">
    <property type="entry name" value="UTP PYROPHOSPHATASE"/>
    <property type="match status" value="1"/>
</dbReference>
<dbReference type="Gene3D" id="3.30.2010.10">
    <property type="entry name" value="Metalloproteases ('zincins'), catalytic domain"/>
    <property type="match status" value="1"/>
</dbReference>
<comment type="caution">
    <text evidence="2">The sequence shown here is derived from an EMBL/GenBank/DDBJ whole genome shotgun (WGS) entry which is preliminary data.</text>
</comment>
<organism evidence="2 3">
    <name type="scientific">Sorangium cellulosum</name>
    <name type="common">Polyangium cellulosum</name>
    <dbReference type="NCBI Taxonomy" id="56"/>
    <lineage>
        <taxon>Bacteria</taxon>
        <taxon>Pseudomonadati</taxon>
        <taxon>Myxococcota</taxon>
        <taxon>Polyangia</taxon>
        <taxon>Polyangiales</taxon>
        <taxon>Polyangiaceae</taxon>
        <taxon>Sorangium</taxon>
    </lineage>
</organism>
<feature type="domain" description="YgjP-like metallopeptidase" evidence="1">
    <location>
        <begin position="27"/>
        <end position="234"/>
    </location>
</feature>
<evidence type="ECO:0000313" key="3">
    <source>
        <dbReference type="Proteomes" id="UP000075515"/>
    </source>
</evidence>
<sequence length="243" mass="27784">MLPERSEVTWGTTHLAYEIRRSARRSTVSIAIDPDHGLVVTAPEATPVARLDAVVRSKAPWIVPRLKRRSERPPPSGAREFVSGESFRYLGRQLRLRLLPEQDPRPLALRGGWLELPLPRGLPPEHRSAYARAALLDWYKRRAAERLPAWAAPWAQKLGVTCRRLLVTDQAKRWGSCSRGVLRLNWRIVQAPRALIDYVLAHELAHLIHDHHGREFWATLGRVMPDYETRKARLGELGPALLW</sequence>
<dbReference type="EMBL" id="JEMC01003818">
    <property type="protein sequence ID" value="KYF78320.1"/>
    <property type="molecule type" value="Genomic_DNA"/>
</dbReference>
<dbReference type="CDD" id="cd07344">
    <property type="entry name" value="M48_yhfN_like"/>
    <property type="match status" value="1"/>
</dbReference>
<dbReference type="InterPro" id="IPR053136">
    <property type="entry name" value="UTP_pyrophosphatase-like"/>
</dbReference>
<evidence type="ECO:0000313" key="2">
    <source>
        <dbReference type="EMBL" id="KYF78320.1"/>
    </source>
</evidence>
<dbReference type="Proteomes" id="UP000075515">
    <property type="component" value="Unassembled WGS sequence"/>
</dbReference>
<dbReference type="AlphaFoldDB" id="A0A150RDQ8"/>
<reference evidence="2 3" key="1">
    <citation type="submission" date="2014-02" db="EMBL/GenBank/DDBJ databases">
        <title>The small core and large imbalanced accessory genome model reveals a collaborative survival strategy of Sorangium cellulosum strains in nature.</title>
        <authorList>
            <person name="Han K."/>
            <person name="Peng R."/>
            <person name="Blom J."/>
            <person name="Li Y.-Z."/>
        </authorList>
    </citation>
    <scope>NUCLEOTIDE SEQUENCE [LARGE SCALE GENOMIC DNA]</scope>
    <source>
        <strain evidence="2 3">So0149</strain>
    </source>
</reference>
<evidence type="ECO:0000259" key="1">
    <source>
        <dbReference type="Pfam" id="PF01863"/>
    </source>
</evidence>
<name>A0A150RDQ8_SORCE</name>
<dbReference type="Pfam" id="PF01863">
    <property type="entry name" value="YgjP-like"/>
    <property type="match status" value="1"/>
</dbReference>
<protein>
    <recommendedName>
        <fullName evidence="1">YgjP-like metallopeptidase domain-containing protein</fullName>
    </recommendedName>
</protein>